<evidence type="ECO:0000256" key="1">
    <source>
        <dbReference type="SAM" id="Phobius"/>
    </source>
</evidence>
<keyword evidence="1" id="KW-0472">Membrane</keyword>
<keyword evidence="3" id="KW-1185">Reference proteome</keyword>
<feature type="transmembrane region" description="Helical" evidence="1">
    <location>
        <begin position="179"/>
        <end position="200"/>
    </location>
</feature>
<feature type="transmembrane region" description="Helical" evidence="1">
    <location>
        <begin position="248"/>
        <end position="269"/>
    </location>
</feature>
<dbReference type="GeneID" id="72005801"/>
<gene>
    <name evidence="2" type="ORF">C8Q71DRAFT_785174</name>
</gene>
<feature type="transmembrane region" description="Helical" evidence="1">
    <location>
        <begin position="139"/>
        <end position="163"/>
    </location>
</feature>
<evidence type="ECO:0000313" key="3">
    <source>
        <dbReference type="Proteomes" id="UP000814176"/>
    </source>
</evidence>
<evidence type="ECO:0000313" key="2">
    <source>
        <dbReference type="EMBL" id="KAH9830612.1"/>
    </source>
</evidence>
<organism evidence="2 3">
    <name type="scientific">Rhodofomes roseus</name>
    <dbReference type="NCBI Taxonomy" id="34475"/>
    <lineage>
        <taxon>Eukaryota</taxon>
        <taxon>Fungi</taxon>
        <taxon>Dikarya</taxon>
        <taxon>Basidiomycota</taxon>
        <taxon>Agaricomycotina</taxon>
        <taxon>Agaricomycetes</taxon>
        <taxon>Polyporales</taxon>
        <taxon>Rhodofomes</taxon>
    </lineage>
</organism>
<feature type="transmembrane region" description="Helical" evidence="1">
    <location>
        <begin position="20"/>
        <end position="37"/>
    </location>
</feature>
<dbReference type="EMBL" id="JADCUA010000030">
    <property type="protein sequence ID" value="KAH9830612.1"/>
    <property type="molecule type" value="Genomic_DNA"/>
</dbReference>
<dbReference type="Proteomes" id="UP000814176">
    <property type="component" value="Unassembled WGS sequence"/>
</dbReference>
<feature type="transmembrane region" description="Helical" evidence="1">
    <location>
        <begin position="61"/>
        <end position="84"/>
    </location>
</feature>
<dbReference type="RefSeq" id="XP_047773907.1">
    <property type="nucleotide sequence ID" value="XM_047925069.1"/>
</dbReference>
<protein>
    <submittedName>
        <fullName evidence="2">Uncharacterized protein</fullName>
    </submittedName>
</protein>
<name>A0ABQ8K1K7_9APHY</name>
<feature type="transmembrane region" description="Helical" evidence="1">
    <location>
        <begin position="113"/>
        <end position="132"/>
    </location>
</feature>
<reference evidence="2 3" key="1">
    <citation type="journal article" date="2021" name="Environ. Microbiol.">
        <title>Gene family expansions and transcriptome signatures uncover fungal adaptations to wood decay.</title>
        <authorList>
            <person name="Hage H."/>
            <person name="Miyauchi S."/>
            <person name="Viragh M."/>
            <person name="Drula E."/>
            <person name="Min B."/>
            <person name="Chaduli D."/>
            <person name="Navarro D."/>
            <person name="Favel A."/>
            <person name="Norest M."/>
            <person name="Lesage-Meessen L."/>
            <person name="Balint B."/>
            <person name="Merenyi Z."/>
            <person name="de Eugenio L."/>
            <person name="Morin E."/>
            <person name="Martinez A.T."/>
            <person name="Baldrian P."/>
            <person name="Stursova M."/>
            <person name="Martinez M.J."/>
            <person name="Novotny C."/>
            <person name="Magnuson J.K."/>
            <person name="Spatafora J.W."/>
            <person name="Maurice S."/>
            <person name="Pangilinan J."/>
            <person name="Andreopoulos W."/>
            <person name="LaButti K."/>
            <person name="Hundley H."/>
            <person name="Na H."/>
            <person name="Kuo A."/>
            <person name="Barry K."/>
            <person name="Lipzen A."/>
            <person name="Henrissat B."/>
            <person name="Riley R."/>
            <person name="Ahrendt S."/>
            <person name="Nagy L.G."/>
            <person name="Grigoriev I.V."/>
            <person name="Martin F."/>
            <person name="Rosso M.N."/>
        </authorList>
    </citation>
    <scope>NUCLEOTIDE SEQUENCE [LARGE SCALE GENOMIC DNA]</scope>
    <source>
        <strain evidence="2 3">CIRM-BRFM 1785</strain>
    </source>
</reference>
<comment type="caution">
    <text evidence="2">The sequence shown here is derived from an EMBL/GenBank/DDBJ whole genome shotgun (WGS) entry which is preliminary data.</text>
</comment>
<proteinExistence type="predicted"/>
<accession>A0ABQ8K1K7</accession>
<keyword evidence="1" id="KW-1133">Transmembrane helix</keyword>
<keyword evidence="1" id="KW-0812">Transmembrane</keyword>
<sequence length="343" mass="38191">MVAQLNLLAVNLATVALESWLYGIFCIIFGTSTYLLVRRGRERTQGSGPPQNIRPPWRTPMFIASCLIALSVTAHWILTVYRAFDAFVNFMDGSEPIIAYADLSRKSEVAKTAFLVITVLISDAMIIYRVYIVWSYNRAIIIFPILTWFALVACGIAICWQFAHYTLGENVFETAAGRWITSDCVFSFVTNLYCSLLIAWRVWRTTVSAPAYGGPNIMGALAIIIESAAIQSAWNLFFFITYQAKSNLQFTTIDMWVPICGISLTLINLRVSLGWAAKGHISGASTGPRLTTQVRSFESTNQSYAMRSLAVDVTQLDDAEVPRFSAEKPVDLRRVSRGSDISV</sequence>
<feature type="transmembrane region" description="Helical" evidence="1">
    <location>
        <begin position="220"/>
        <end position="242"/>
    </location>
</feature>